<evidence type="ECO:0000256" key="5">
    <source>
        <dbReference type="ARBA" id="ARBA00022989"/>
    </source>
</evidence>
<dbReference type="GO" id="GO:0072657">
    <property type="term" value="P:protein localization to membrane"/>
    <property type="evidence" value="ECO:0007669"/>
    <property type="project" value="TreeGrafter"/>
</dbReference>
<feature type="transmembrane region" description="Helical" evidence="7">
    <location>
        <begin position="322"/>
        <end position="340"/>
    </location>
</feature>
<feature type="chain" id="PRO_5036509503" description="Transmembrane 9 superfamily member" evidence="7">
    <location>
        <begin position="21"/>
        <end position="582"/>
    </location>
</feature>
<feature type="signal peptide" evidence="7">
    <location>
        <begin position="1"/>
        <end position="20"/>
    </location>
</feature>
<dbReference type="Proteomes" id="UP000678499">
    <property type="component" value="Unassembled WGS sequence"/>
</dbReference>
<evidence type="ECO:0000256" key="2">
    <source>
        <dbReference type="ARBA" id="ARBA00005227"/>
    </source>
</evidence>
<comment type="subcellular location">
    <subcellularLocation>
        <location evidence="1">Membrane</location>
        <topology evidence="1">Multi-pass membrane protein</topology>
    </subcellularLocation>
</comment>
<dbReference type="EMBL" id="OA884116">
    <property type="protein sequence ID" value="CAD7280315.1"/>
    <property type="molecule type" value="Genomic_DNA"/>
</dbReference>
<dbReference type="AlphaFoldDB" id="A0A7R9BSB7"/>
<feature type="transmembrane region" description="Helical" evidence="7">
    <location>
        <begin position="215"/>
        <end position="237"/>
    </location>
</feature>
<feature type="transmembrane region" description="Helical" evidence="7">
    <location>
        <begin position="281"/>
        <end position="307"/>
    </location>
</feature>
<proteinExistence type="inferred from homology"/>
<dbReference type="GO" id="GO:0016020">
    <property type="term" value="C:membrane"/>
    <property type="evidence" value="ECO:0007669"/>
    <property type="project" value="UniProtKB-SubCell"/>
</dbReference>
<keyword evidence="6 7" id="KW-0472">Membrane</keyword>
<keyword evidence="4 7" id="KW-0732">Signal</keyword>
<evidence type="ECO:0000256" key="7">
    <source>
        <dbReference type="RuleBase" id="RU363079"/>
    </source>
</evidence>
<dbReference type="OrthoDB" id="1666796at2759"/>
<dbReference type="InterPro" id="IPR004240">
    <property type="entry name" value="EMP70"/>
</dbReference>
<keyword evidence="9" id="KW-1185">Reference proteome</keyword>
<gene>
    <name evidence="8" type="ORF">NMOB1V02_LOCUS7975</name>
</gene>
<accession>A0A7R9BSB7</accession>
<evidence type="ECO:0000256" key="3">
    <source>
        <dbReference type="ARBA" id="ARBA00022692"/>
    </source>
</evidence>
<feature type="transmembrane region" description="Helical" evidence="7">
    <location>
        <begin position="543"/>
        <end position="566"/>
    </location>
</feature>
<keyword evidence="3 7" id="KW-0812">Transmembrane</keyword>
<dbReference type="PANTHER" id="PTHR10766:SF41">
    <property type="entry name" value="TRANSMEMBRANE 9 SUPERFAMILY MEMBER 3"/>
    <property type="match status" value="1"/>
</dbReference>
<sequence>MNLFSTFIVAVLVLLPGRNCDEHNHKYKDEDEVVLWMNTVGPYHNRQETYNYFSLPFCPGPKQHISHYHETLGEALQGIELEFSGLDIDFKVNRAKEAFCEVQLTDEHLKTFIYAVKNHYWYQMYIDDLPIWGIVGEIDPDDNSYYIWTHKKFDIGYNRDQIVDINLTSESKTKLVAGAHISFTYEVNWTPSEVKFEDRFDKYLDPMFFHHRIHWFSIFNSFIMVIFLVGLVSMILMRTLRKDYARYSKEDHDMDDVERDLGDEYGWKQIHGDVFRGPSNALLFSALIGSGYQIAIVTFLVIVMAILGELYTERGTMMSTSIFVYAATAPVNGYFGGSLYSRLGGRRWIKQMIVATFLVPVLVCGTAFGINFIAMAYHASRAIPFGTMLAVTCICLFVILPLSLVGTVLGRNLNGQADYPCRINAVPRPIPEKKWFMEPTVIIPVGGILPFGSIFIEMYFIFTSFWAYKIYYVYGFMLLVFLILAIVTVCVTIVCIYFLLNAEDYRWQWTSFLAAGSTSVYVYAYSFYYFFFKTKMYGLFQTAFYFGYMALFSLALGLMCGTLGYAGTSYFVRKIYSTVKID</sequence>
<protein>
    <recommendedName>
        <fullName evidence="7">Transmembrane 9 superfamily member</fullName>
    </recommendedName>
</protein>
<feature type="transmembrane region" description="Helical" evidence="7">
    <location>
        <begin position="474"/>
        <end position="500"/>
    </location>
</feature>
<name>A0A7R9BSB7_9CRUS</name>
<feature type="transmembrane region" description="Helical" evidence="7">
    <location>
        <begin position="352"/>
        <end position="377"/>
    </location>
</feature>
<feature type="transmembrane region" description="Helical" evidence="7">
    <location>
        <begin position="441"/>
        <end position="462"/>
    </location>
</feature>
<dbReference type="EMBL" id="CAJPEX010002079">
    <property type="protein sequence ID" value="CAG0920467.1"/>
    <property type="molecule type" value="Genomic_DNA"/>
</dbReference>
<comment type="similarity">
    <text evidence="2 7">Belongs to the nonaspanin (TM9SF) (TC 9.A.2) family.</text>
</comment>
<reference evidence="8" key="1">
    <citation type="submission" date="2020-11" db="EMBL/GenBank/DDBJ databases">
        <authorList>
            <person name="Tran Van P."/>
        </authorList>
    </citation>
    <scope>NUCLEOTIDE SEQUENCE</scope>
</reference>
<feature type="transmembrane region" description="Helical" evidence="7">
    <location>
        <begin position="512"/>
        <end position="531"/>
    </location>
</feature>
<evidence type="ECO:0000256" key="4">
    <source>
        <dbReference type="ARBA" id="ARBA00022729"/>
    </source>
</evidence>
<dbReference type="PANTHER" id="PTHR10766">
    <property type="entry name" value="TRANSMEMBRANE 9 SUPERFAMILY PROTEIN"/>
    <property type="match status" value="1"/>
</dbReference>
<evidence type="ECO:0000256" key="1">
    <source>
        <dbReference type="ARBA" id="ARBA00004141"/>
    </source>
</evidence>
<organism evidence="8">
    <name type="scientific">Notodromas monacha</name>
    <dbReference type="NCBI Taxonomy" id="399045"/>
    <lineage>
        <taxon>Eukaryota</taxon>
        <taxon>Metazoa</taxon>
        <taxon>Ecdysozoa</taxon>
        <taxon>Arthropoda</taxon>
        <taxon>Crustacea</taxon>
        <taxon>Oligostraca</taxon>
        <taxon>Ostracoda</taxon>
        <taxon>Podocopa</taxon>
        <taxon>Podocopida</taxon>
        <taxon>Cypridocopina</taxon>
        <taxon>Cypridoidea</taxon>
        <taxon>Cyprididae</taxon>
        <taxon>Notodromas</taxon>
    </lineage>
</organism>
<evidence type="ECO:0000313" key="8">
    <source>
        <dbReference type="EMBL" id="CAD7280315.1"/>
    </source>
</evidence>
<dbReference type="Pfam" id="PF02990">
    <property type="entry name" value="EMP70"/>
    <property type="match status" value="1"/>
</dbReference>
<keyword evidence="5 7" id="KW-1133">Transmembrane helix</keyword>
<feature type="transmembrane region" description="Helical" evidence="7">
    <location>
        <begin position="383"/>
        <end position="409"/>
    </location>
</feature>
<evidence type="ECO:0000313" key="9">
    <source>
        <dbReference type="Proteomes" id="UP000678499"/>
    </source>
</evidence>
<evidence type="ECO:0000256" key="6">
    <source>
        <dbReference type="ARBA" id="ARBA00023136"/>
    </source>
</evidence>